<dbReference type="eggNOG" id="COG3437">
    <property type="taxonomic scope" value="Bacteria"/>
</dbReference>
<dbReference type="HOGENOM" id="CLU_573541_0_0_7"/>
<accession>E0UUD4</accession>
<keyword evidence="1 6" id="KW-0378">Hydrolase</keyword>
<dbReference type="PANTHER" id="PTHR45228:SF9">
    <property type="entry name" value="3'3'-CGAMP-SPECIFIC PHOSPHODIESTERASE 2"/>
    <property type="match status" value="1"/>
</dbReference>
<dbReference type="Proteomes" id="UP000007803">
    <property type="component" value="Chromosome"/>
</dbReference>
<feature type="domain" description="HD-GYP" evidence="5">
    <location>
        <begin position="277"/>
        <end position="474"/>
    </location>
</feature>
<dbReference type="PROSITE" id="PS51831">
    <property type="entry name" value="HD"/>
    <property type="match status" value="1"/>
</dbReference>
<dbReference type="Gene3D" id="6.10.340.10">
    <property type="match status" value="1"/>
</dbReference>
<dbReference type="SMART" id="SM00471">
    <property type="entry name" value="HDc"/>
    <property type="match status" value="1"/>
</dbReference>
<dbReference type="CDD" id="cd00077">
    <property type="entry name" value="HDc"/>
    <property type="match status" value="1"/>
</dbReference>
<keyword evidence="2" id="KW-0175">Coiled coil</keyword>
<feature type="domain" description="HD" evidence="4">
    <location>
        <begin position="299"/>
        <end position="423"/>
    </location>
</feature>
<dbReference type="SUPFAM" id="SSF109604">
    <property type="entry name" value="HD-domain/PDEase-like"/>
    <property type="match status" value="1"/>
</dbReference>
<protein>
    <submittedName>
        <fullName evidence="6">Metal dependent phosphohydrolase</fullName>
    </submittedName>
</protein>
<dbReference type="Pfam" id="PF20970">
    <property type="entry name" value="MASE10"/>
    <property type="match status" value="1"/>
</dbReference>
<dbReference type="GO" id="GO:0004112">
    <property type="term" value="F:cyclic-nucleotide phosphodiesterase activity"/>
    <property type="evidence" value="ECO:0007669"/>
    <property type="project" value="UniProtKB-ARBA"/>
</dbReference>
<dbReference type="InterPro" id="IPR037522">
    <property type="entry name" value="HD_GYP_dom"/>
</dbReference>
<evidence type="ECO:0000256" key="1">
    <source>
        <dbReference type="ARBA" id="ARBA00022801"/>
    </source>
</evidence>
<evidence type="ECO:0000256" key="2">
    <source>
        <dbReference type="SAM" id="Coils"/>
    </source>
</evidence>
<dbReference type="InterPro" id="IPR052020">
    <property type="entry name" value="Cyclic_di-GMP/3'3'-cGAMP_PDE"/>
</dbReference>
<evidence type="ECO:0000313" key="7">
    <source>
        <dbReference type="Proteomes" id="UP000007803"/>
    </source>
</evidence>
<name>E0UUD4_SULAO</name>
<feature type="transmembrane region" description="Helical" evidence="3">
    <location>
        <begin position="196"/>
        <end position="214"/>
    </location>
</feature>
<sequence length="476" mass="54242">MTINVTDILTTKVRAVIYALSLLSLLFLETYSTTICPFIDGLRPSQVYRNLGFILILLIIYREVLYHVFKKPWKNFYLPRQTYFLSVIAWLLAGISAFVLHFVLYPNFPITSHIKLFGSFAILGAGILAQIEYVIFEMSYKKIAANEAYTTFKEKISQRILETFLIFTIAPVATLLLIISRYTYEGVLDIHIAKEIIYMGLAMVFASIVLAFTFKKSLKNDTKIIKDDIQKVKKGKYCQIQTINRPDELGEISYAIKEMANYIDDHAKKIAQLNQEIINTQREIIYTMGEIAETRSKETGNHVKRVAQYSKILALKLGLDGEEAELLKQASPMHDIGKVGIPDNILNKPGKLTPEEFEIMKTHAQLGYDMLKHSNKKILQAAAIVAGGHHEKYDGSGYPNGLSGEDIHIYARITAVADVFDALGSDRVYKKAWEDEDIFSLFKEQSGKHFDPKIVALFFENLEEIFKVRKMFQDTE</sequence>
<organism evidence="6 7">
    <name type="scientific">Sulfurimonas autotrophica (strain ATCC BAA-671 / DSM 16294 / JCM 11897 / OK10)</name>
    <dbReference type="NCBI Taxonomy" id="563040"/>
    <lineage>
        <taxon>Bacteria</taxon>
        <taxon>Pseudomonadati</taxon>
        <taxon>Campylobacterota</taxon>
        <taxon>Epsilonproteobacteria</taxon>
        <taxon>Campylobacterales</taxon>
        <taxon>Sulfurimonadaceae</taxon>
        <taxon>Sulfurimonas</taxon>
    </lineage>
</organism>
<reference evidence="7" key="1">
    <citation type="journal article" date="2010" name="Stand. Genomic Sci.">
        <title>Complete genome sequence of Sulfurimonas autotrophica type strain (OK10).</title>
        <authorList>
            <person name="Sikorski J."/>
            <person name="Munk C."/>
            <person name="Lapidus A."/>
            <person name="Djao O."/>
            <person name="Lucas S."/>
            <person name="Glavina Del Rio T."/>
            <person name="Nolan M."/>
            <person name="Tice H."/>
            <person name="Han C."/>
            <person name="Cheng J."/>
            <person name="Tapia R."/>
            <person name="Goodwin L."/>
            <person name="Pitluck S."/>
            <person name="Liolios K."/>
            <person name="Ivanova N."/>
            <person name="Mavromatis K."/>
            <person name="Mikhailova N."/>
            <person name="Pati A."/>
            <person name="Sims D."/>
            <person name="Meincke L."/>
            <person name="Brettin T."/>
            <person name="Detter J."/>
            <person name="Chen A."/>
            <person name="Palaniappan K."/>
            <person name="Land M."/>
            <person name="Hauser L."/>
            <person name="Chang Y."/>
            <person name="Jeffries C."/>
            <person name="Rohde M."/>
            <person name="Lang E."/>
            <person name="Spring S."/>
            <person name="Goker M."/>
            <person name="Woyke T."/>
            <person name="Bristow J."/>
            <person name="Eisen J."/>
            <person name="Markowitz V."/>
            <person name="Hugenholtz P."/>
            <person name="Kyrpides N."/>
            <person name="Klenk H."/>
        </authorList>
    </citation>
    <scope>NUCLEOTIDE SEQUENCE [LARGE SCALE GENOMIC DNA]</scope>
    <source>
        <strain evidence="7">ATCC BAA-671 / DSM 16294 / JCM 11897 / OK10</strain>
    </source>
</reference>
<dbReference type="GO" id="GO:0009214">
    <property type="term" value="P:cyclic nucleotide catabolic process"/>
    <property type="evidence" value="ECO:0007669"/>
    <property type="project" value="UniProtKB-ARBA"/>
</dbReference>
<feature type="transmembrane region" description="Helical" evidence="3">
    <location>
        <begin position="163"/>
        <end position="184"/>
    </location>
</feature>
<feature type="transmembrane region" description="Helical" evidence="3">
    <location>
        <begin position="81"/>
        <end position="104"/>
    </location>
</feature>
<dbReference type="InterPro" id="IPR006674">
    <property type="entry name" value="HD_domain"/>
</dbReference>
<dbReference type="Gene3D" id="1.10.3210.10">
    <property type="entry name" value="Hypothetical protein af1432"/>
    <property type="match status" value="1"/>
</dbReference>
<feature type="transmembrane region" description="Helical" evidence="3">
    <location>
        <begin position="116"/>
        <end position="136"/>
    </location>
</feature>
<gene>
    <name evidence="6" type="ordered locus">Saut_1462</name>
</gene>
<dbReference type="InterPro" id="IPR048440">
    <property type="entry name" value="MASE10"/>
</dbReference>
<feature type="transmembrane region" description="Helical" evidence="3">
    <location>
        <begin position="12"/>
        <end position="31"/>
    </location>
</feature>
<evidence type="ECO:0000259" key="4">
    <source>
        <dbReference type="PROSITE" id="PS51831"/>
    </source>
</evidence>
<evidence type="ECO:0000259" key="5">
    <source>
        <dbReference type="PROSITE" id="PS51832"/>
    </source>
</evidence>
<dbReference type="PANTHER" id="PTHR45228">
    <property type="entry name" value="CYCLIC DI-GMP PHOSPHODIESTERASE TM_0186-RELATED"/>
    <property type="match status" value="1"/>
</dbReference>
<dbReference type="KEGG" id="sua:Saut_1462"/>
<feature type="transmembrane region" description="Helical" evidence="3">
    <location>
        <begin position="51"/>
        <end position="69"/>
    </location>
</feature>
<dbReference type="PROSITE" id="PS51832">
    <property type="entry name" value="HD_GYP"/>
    <property type="match status" value="1"/>
</dbReference>
<dbReference type="OrthoDB" id="9781223at2"/>
<keyword evidence="7" id="KW-1185">Reference proteome</keyword>
<dbReference type="Pfam" id="PF13487">
    <property type="entry name" value="HD_5"/>
    <property type="match status" value="1"/>
</dbReference>
<dbReference type="AlphaFoldDB" id="E0UUD4"/>
<dbReference type="FunFam" id="1.10.3210.10:FF:000018">
    <property type="entry name" value="Two-component system response regulator"/>
    <property type="match status" value="1"/>
</dbReference>
<proteinExistence type="predicted"/>
<dbReference type="InterPro" id="IPR003607">
    <property type="entry name" value="HD/PDEase_dom"/>
</dbReference>
<feature type="coiled-coil region" evidence="2">
    <location>
        <begin position="256"/>
        <end position="283"/>
    </location>
</feature>
<dbReference type="STRING" id="563040.Saut_1462"/>
<evidence type="ECO:0000313" key="6">
    <source>
        <dbReference type="EMBL" id="ADN09509.1"/>
    </source>
</evidence>
<evidence type="ECO:0000256" key="3">
    <source>
        <dbReference type="SAM" id="Phobius"/>
    </source>
</evidence>
<dbReference type="EMBL" id="CP002205">
    <property type="protein sequence ID" value="ADN09509.1"/>
    <property type="molecule type" value="Genomic_DNA"/>
</dbReference>
<keyword evidence="3" id="KW-1133">Transmembrane helix</keyword>
<keyword evidence="3" id="KW-0812">Transmembrane</keyword>
<keyword evidence="3" id="KW-0472">Membrane</keyword>